<feature type="region of interest" description="Disordered" evidence="2">
    <location>
        <begin position="234"/>
        <end position="308"/>
    </location>
</feature>
<feature type="region of interest" description="Disordered" evidence="2">
    <location>
        <begin position="406"/>
        <end position="468"/>
    </location>
</feature>
<keyword evidence="1" id="KW-0853">WD repeat</keyword>
<dbReference type="SMART" id="SM00320">
    <property type="entry name" value="WD40"/>
    <property type="match status" value="3"/>
</dbReference>
<accession>A0AAV4LZF0</accession>
<dbReference type="Proteomes" id="UP001497744">
    <property type="component" value="Unassembled WGS sequence"/>
</dbReference>
<dbReference type="GeneID" id="94197077"/>
<dbReference type="PANTHER" id="PTHR15271:SF4">
    <property type="entry name" value="CHROMATIN ASSEMBLY FACTOR 1 SUBUNIT B"/>
    <property type="match status" value="1"/>
</dbReference>
<dbReference type="GO" id="GO:0006335">
    <property type="term" value="P:DNA replication-dependent chromatin assembly"/>
    <property type="evidence" value="ECO:0007669"/>
    <property type="project" value="InterPro"/>
</dbReference>
<feature type="compositionally biased region" description="Polar residues" evidence="2">
    <location>
        <begin position="361"/>
        <end position="371"/>
    </location>
</feature>
<evidence type="ECO:0000256" key="1">
    <source>
        <dbReference type="PROSITE-ProRule" id="PRU00221"/>
    </source>
</evidence>
<dbReference type="InterPro" id="IPR015943">
    <property type="entry name" value="WD40/YVTN_repeat-like_dom_sf"/>
</dbReference>
<dbReference type="GO" id="GO:0033186">
    <property type="term" value="C:CAF-1 complex"/>
    <property type="evidence" value="ECO:0007669"/>
    <property type="project" value="TreeGrafter"/>
</dbReference>
<comment type="caution">
    <text evidence="3">The sequence shown here is derived from an EMBL/GenBank/DDBJ whole genome shotgun (WGS) entry which is preliminary data.</text>
</comment>
<evidence type="ECO:0000313" key="4">
    <source>
        <dbReference type="Proteomes" id="UP001497744"/>
    </source>
</evidence>
<feature type="repeat" description="WD" evidence="1">
    <location>
        <begin position="57"/>
        <end position="98"/>
    </location>
</feature>
<dbReference type="GO" id="GO:0005634">
    <property type="term" value="C:nucleus"/>
    <property type="evidence" value="ECO:0007669"/>
    <property type="project" value="TreeGrafter"/>
</dbReference>
<organism evidence="3 4">
    <name type="scientific">Babesia caballi</name>
    <dbReference type="NCBI Taxonomy" id="5871"/>
    <lineage>
        <taxon>Eukaryota</taxon>
        <taxon>Sar</taxon>
        <taxon>Alveolata</taxon>
        <taxon>Apicomplexa</taxon>
        <taxon>Aconoidasida</taxon>
        <taxon>Piroplasmida</taxon>
        <taxon>Babesiidae</taxon>
        <taxon>Babesia</taxon>
    </lineage>
</organism>
<evidence type="ECO:0000256" key="2">
    <source>
        <dbReference type="SAM" id="MobiDB-lite"/>
    </source>
</evidence>
<dbReference type="InterPro" id="IPR001680">
    <property type="entry name" value="WD40_rpt"/>
</dbReference>
<protein>
    <submittedName>
        <fullName evidence="3">Fasciclin-2-like protein</fullName>
    </submittedName>
</protein>
<dbReference type="RefSeq" id="XP_067717665.1">
    <property type="nucleotide sequence ID" value="XM_067861564.1"/>
</dbReference>
<dbReference type="SUPFAM" id="SSF50978">
    <property type="entry name" value="WD40 repeat-like"/>
    <property type="match status" value="1"/>
</dbReference>
<name>A0AAV4LZF0_BABCB</name>
<reference evidence="3 4" key="1">
    <citation type="submission" date="2021-06" db="EMBL/GenBank/DDBJ databases">
        <title>Genome sequence of Babesia caballi.</title>
        <authorList>
            <person name="Yamagishi J."/>
            <person name="Kidaka T."/>
            <person name="Ochi A."/>
        </authorList>
    </citation>
    <scope>NUCLEOTIDE SEQUENCE [LARGE SCALE GENOMIC DNA]</scope>
    <source>
        <strain evidence="3">USDA-D6B2</strain>
    </source>
</reference>
<feature type="compositionally biased region" description="Basic and acidic residues" evidence="2">
    <location>
        <begin position="288"/>
        <end position="302"/>
    </location>
</feature>
<dbReference type="GO" id="GO:0006334">
    <property type="term" value="P:nucleosome assembly"/>
    <property type="evidence" value="ECO:0007669"/>
    <property type="project" value="TreeGrafter"/>
</dbReference>
<dbReference type="PANTHER" id="PTHR15271">
    <property type="entry name" value="CHROMATIN ASSEMBLY FACTOR 1 SUBUNIT B"/>
    <property type="match status" value="1"/>
</dbReference>
<dbReference type="Gene3D" id="2.130.10.10">
    <property type="entry name" value="YVTN repeat-like/Quinoprotein amine dehydrogenase"/>
    <property type="match status" value="2"/>
</dbReference>
<dbReference type="EMBL" id="BPLF01000005">
    <property type="protein sequence ID" value="GIX65596.1"/>
    <property type="molecule type" value="Genomic_DNA"/>
</dbReference>
<dbReference type="AlphaFoldDB" id="A0AAV4LZF0"/>
<feature type="compositionally biased region" description="Low complexity" evidence="2">
    <location>
        <begin position="241"/>
        <end position="254"/>
    </location>
</feature>
<gene>
    <name evidence="3" type="ORF">BcabD6B2_50310</name>
</gene>
<sequence>MLDGIHGTLYTCIRRLSHVVNTINWCPNGRLLAVTTEDGHVSLIDTFIDGPGKIRHFEGHTSFAQGVVICPKNMMVASMGQDQTLRIWKRRNEKQWKNILVLRSAKDRSEFKESIGMESDDVRYSRSVFMNEELSTFFRRLDWSPDGRFLVTPAGIRHNALFKKEEEPDTKSEPVYTLYVFHRKLIHLGIPMVTHQSPTGPFVVVKFCPLDIAKIQRDKIDFFSKLFSKGKNAKKKKTTPKKANSTSSAASSAKTTKKITEMCAAGGKASSEVREEAVGRQSVSNEETPVRLQDEQDVKEASETSVYSATAAETSTAAFANEGPAEDSSHVTVKPESSSPSQSSPNRVDDGGVQTREQSDESVSTKLEEVSTSAGLELNINNEQLEVPELDLLQTMDSVAIDCSAPTDRQEEAEGDDNGAECVPVRSSKRESRPPKYYEATLHETGATRKSSKPKSAKKDEDQEYDTDVEDEVVVPRLLFAAGTLDGSLCFYDTMENKGPVAVLKNLHYCTITDIAWSPDGFVCATASSDGYITFVVFQRKEFY</sequence>
<proteinExistence type="predicted"/>
<evidence type="ECO:0000313" key="3">
    <source>
        <dbReference type="EMBL" id="GIX65596.1"/>
    </source>
</evidence>
<dbReference type="Pfam" id="PF00400">
    <property type="entry name" value="WD40"/>
    <property type="match status" value="3"/>
</dbReference>
<dbReference type="PROSITE" id="PS50082">
    <property type="entry name" value="WD_REPEATS_2"/>
    <property type="match status" value="1"/>
</dbReference>
<feature type="region of interest" description="Disordered" evidence="2">
    <location>
        <begin position="321"/>
        <end position="371"/>
    </location>
</feature>
<dbReference type="InterPro" id="IPR036322">
    <property type="entry name" value="WD40_repeat_dom_sf"/>
</dbReference>
<keyword evidence="4" id="KW-1185">Reference proteome</keyword>
<feature type="compositionally biased region" description="Low complexity" evidence="2">
    <location>
        <begin position="335"/>
        <end position="345"/>
    </location>
</feature>
<dbReference type="PROSITE" id="PS50294">
    <property type="entry name" value="WD_REPEATS_REGION"/>
    <property type="match status" value="1"/>
</dbReference>
<dbReference type="InterPro" id="IPR045145">
    <property type="entry name" value="PTHR15271"/>
</dbReference>